<protein>
    <recommendedName>
        <fullName evidence="3">TetR family transcriptional regulator</fullName>
    </recommendedName>
</protein>
<evidence type="ECO:0000313" key="2">
    <source>
        <dbReference type="Proteomes" id="UP001157069"/>
    </source>
</evidence>
<accession>A0ABQ6JXD0</accession>
<sequence length="254" mass="28989">MTNVPRCRSRGRSGQRPSDDALADWIRYVEQALHRPTFTVRPKYAKDFEVLYGVILQSARYGMAFLQLREAGLHREAEALARAAMEHAITAHWVFFTEGGRDRFVVAINADFRRYYEVMAEWLEDSALQKKVEEISEYPGRGMPRFTQIMNDFGGSFLTTAYRSLSLSVHPTHNTVLKYLEHSDGGVEVRTEARDANSFPALYLTAISSMLALSLVEFMIDPSRAEELLDDASERLRLPIFIHAELPEGKRRAI</sequence>
<evidence type="ECO:0008006" key="3">
    <source>
        <dbReference type="Google" id="ProtNLM"/>
    </source>
</evidence>
<reference evidence="2" key="1">
    <citation type="journal article" date="2019" name="Int. J. Syst. Evol. Microbiol.">
        <title>The Global Catalogue of Microorganisms (GCM) 10K type strain sequencing project: providing services to taxonomists for standard genome sequencing and annotation.</title>
        <authorList>
            <consortium name="The Broad Institute Genomics Platform"/>
            <consortium name="The Broad Institute Genome Sequencing Center for Infectious Disease"/>
            <person name="Wu L."/>
            <person name="Ma J."/>
        </authorList>
    </citation>
    <scope>NUCLEOTIDE SEQUENCE [LARGE SCALE GENOMIC DNA]</scope>
    <source>
        <strain evidence="2">NBRC 108755</strain>
    </source>
</reference>
<dbReference type="InterPro" id="IPR043733">
    <property type="entry name" value="DUF5677"/>
</dbReference>
<proteinExistence type="predicted"/>
<keyword evidence="2" id="KW-1185">Reference proteome</keyword>
<dbReference type="EMBL" id="BSVA01000001">
    <property type="protein sequence ID" value="GMA91940.1"/>
    <property type="molecule type" value="Genomic_DNA"/>
</dbReference>
<gene>
    <name evidence="1" type="ORF">GCM10025869_24690</name>
</gene>
<organism evidence="1 2">
    <name type="scientific">Homoserinibacter gongjuensis</name>
    <dbReference type="NCBI Taxonomy" id="1162968"/>
    <lineage>
        <taxon>Bacteria</taxon>
        <taxon>Bacillati</taxon>
        <taxon>Actinomycetota</taxon>
        <taxon>Actinomycetes</taxon>
        <taxon>Micrococcales</taxon>
        <taxon>Microbacteriaceae</taxon>
        <taxon>Homoserinibacter</taxon>
    </lineage>
</organism>
<comment type="caution">
    <text evidence="1">The sequence shown here is derived from an EMBL/GenBank/DDBJ whole genome shotgun (WGS) entry which is preliminary data.</text>
</comment>
<evidence type="ECO:0000313" key="1">
    <source>
        <dbReference type="EMBL" id="GMA91940.1"/>
    </source>
</evidence>
<name>A0ABQ6JXD0_9MICO</name>
<dbReference type="Proteomes" id="UP001157069">
    <property type="component" value="Unassembled WGS sequence"/>
</dbReference>
<dbReference type="Pfam" id="PF18928">
    <property type="entry name" value="DUF5677"/>
    <property type="match status" value="1"/>
</dbReference>